<comment type="caution">
    <text evidence="2">The sequence shown here is derived from an EMBL/GenBank/DDBJ whole genome shotgun (WGS) entry which is preliminary data.</text>
</comment>
<proteinExistence type="predicted"/>
<feature type="compositionally biased region" description="Acidic residues" evidence="1">
    <location>
        <begin position="110"/>
        <end position="124"/>
    </location>
</feature>
<gene>
    <name evidence="2" type="ORF">TRFO_17987</name>
</gene>
<dbReference type="AlphaFoldDB" id="A0A1J4KM44"/>
<sequence>MPPRKKKQPEKPPSEDEEDSAPIAEGMNDLMRLPIETIQEELIRRGYHPGMIRKFPQNYLVAILREETNTNTQTKKFKGNFITKRAAKMRNPQQPIFAAKTVETSKGDKDDDEEDEGELPELDAAEFKQATGKQKNK</sequence>
<organism evidence="2 3">
    <name type="scientific">Tritrichomonas foetus</name>
    <dbReference type="NCBI Taxonomy" id="1144522"/>
    <lineage>
        <taxon>Eukaryota</taxon>
        <taxon>Metamonada</taxon>
        <taxon>Parabasalia</taxon>
        <taxon>Tritrichomonadida</taxon>
        <taxon>Tritrichomonadidae</taxon>
        <taxon>Tritrichomonas</taxon>
    </lineage>
</organism>
<keyword evidence="3" id="KW-1185">Reference proteome</keyword>
<evidence type="ECO:0000313" key="3">
    <source>
        <dbReference type="Proteomes" id="UP000179807"/>
    </source>
</evidence>
<dbReference type="OrthoDB" id="10628162at2759"/>
<name>A0A1J4KM44_9EUKA</name>
<dbReference type="VEuPathDB" id="TrichDB:TRFO_17987"/>
<feature type="region of interest" description="Disordered" evidence="1">
    <location>
        <begin position="1"/>
        <end position="30"/>
    </location>
</feature>
<evidence type="ECO:0000313" key="2">
    <source>
        <dbReference type="EMBL" id="OHT12291.1"/>
    </source>
</evidence>
<reference evidence="2" key="1">
    <citation type="submission" date="2016-10" db="EMBL/GenBank/DDBJ databases">
        <authorList>
            <person name="Benchimol M."/>
            <person name="Almeida L.G."/>
            <person name="Vasconcelos A.T."/>
            <person name="Perreira-Neves A."/>
            <person name="Rosa I.A."/>
            <person name="Tasca T."/>
            <person name="Bogo M.R."/>
            <person name="de Souza W."/>
        </authorList>
    </citation>
    <scope>NUCLEOTIDE SEQUENCE [LARGE SCALE GENOMIC DNA]</scope>
    <source>
        <strain evidence="2">K</strain>
    </source>
</reference>
<accession>A0A1J4KM44</accession>
<dbReference type="Proteomes" id="UP000179807">
    <property type="component" value="Unassembled WGS sequence"/>
</dbReference>
<protein>
    <submittedName>
        <fullName evidence="2">Uncharacterized protein</fullName>
    </submittedName>
</protein>
<feature type="region of interest" description="Disordered" evidence="1">
    <location>
        <begin position="89"/>
        <end position="137"/>
    </location>
</feature>
<dbReference type="RefSeq" id="XP_068365427.1">
    <property type="nucleotide sequence ID" value="XM_068499908.1"/>
</dbReference>
<dbReference type="EMBL" id="MLAK01000567">
    <property type="protein sequence ID" value="OHT12291.1"/>
    <property type="molecule type" value="Genomic_DNA"/>
</dbReference>
<evidence type="ECO:0000256" key="1">
    <source>
        <dbReference type="SAM" id="MobiDB-lite"/>
    </source>
</evidence>
<dbReference type="GeneID" id="94834612"/>